<evidence type="ECO:0000313" key="1">
    <source>
        <dbReference type="EMBL" id="GAA1928187.1"/>
    </source>
</evidence>
<gene>
    <name evidence="1" type="ORF">GCM10009737_32550</name>
</gene>
<sequence length="107" mass="11910">MSAMAVRVWCPDWCTVTEQTHLDDLRNNDGEVIHSSADFGHVDSEDYALSAIGSPDGVLRPEDPTHAPVMCMAGNGELIHPDDMERHARALLDMVARARGEQKERQR</sequence>
<keyword evidence="2" id="KW-1185">Reference proteome</keyword>
<comment type="caution">
    <text evidence="1">The sequence shown here is derived from an EMBL/GenBank/DDBJ whole genome shotgun (WGS) entry which is preliminary data.</text>
</comment>
<evidence type="ECO:0000313" key="2">
    <source>
        <dbReference type="Proteomes" id="UP001501612"/>
    </source>
</evidence>
<protein>
    <submittedName>
        <fullName evidence="1">Uncharacterized protein</fullName>
    </submittedName>
</protein>
<reference evidence="2" key="1">
    <citation type="journal article" date="2019" name="Int. J. Syst. Evol. Microbiol.">
        <title>The Global Catalogue of Microorganisms (GCM) 10K type strain sequencing project: providing services to taxonomists for standard genome sequencing and annotation.</title>
        <authorList>
            <consortium name="The Broad Institute Genomics Platform"/>
            <consortium name="The Broad Institute Genome Sequencing Center for Infectious Disease"/>
            <person name="Wu L."/>
            <person name="Ma J."/>
        </authorList>
    </citation>
    <scope>NUCLEOTIDE SEQUENCE [LARGE SCALE GENOMIC DNA]</scope>
    <source>
        <strain evidence="2">JCM 14046</strain>
    </source>
</reference>
<dbReference type="Proteomes" id="UP001501612">
    <property type="component" value="Unassembled WGS sequence"/>
</dbReference>
<accession>A0ABP5B2A4</accession>
<dbReference type="EMBL" id="BAAAMY010000009">
    <property type="protein sequence ID" value="GAA1928187.1"/>
    <property type="molecule type" value="Genomic_DNA"/>
</dbReference>
<proteinExistence type="predicted"/>
<dbReference type="RefSeq" id="WP_344008682.1">
    <property type="nucleotide sequence ID" value="NZ_BAAAMY010000009.1"/>
</dbReference>
<name>A0ABP5B2A4_9ACTN</name>
<organism evidence="1 2">
    <name type="scientific">Nocardioides lentus</name>
    <dbReference type="NCBI Taxonomy" id="338077"/>
    <lineage>
        <taxon>Bacteria</taxon>
        <taxon>Bacillati</taxon>
        <taxon>Actinomycetota</taxon>
        <taxon>Actinomycetes</taxon>
        <taxon>Propionibacteriales</taxon>
        <taxon>Nocardioidaceae</taxon>
        <taxon>Nocardioides</taxon>
    </lineage>
</organism>